<evidence type="ECO:0008006" key="3">
    <source>
        <dbReference type="Google" id="ProtNLM"/>
    </source>
</evidence>
<dbReference type="EMBL" id="JBJQOH010000002">
    <property type="protein sequence ID" value="KAL3695631.1"/>
    <property type="molecule type" value="Genomic_DNA"/>
</dbReference>
<dbReference type="Gene3D" id="3.60.10.10">
    <property type="entry name" value="Endonuclease/exonuclease/phosphatase"/>
    <property type="match status" value="1"/>
</dbReference>
<comment type="caution">
    <text evidence="1">The sequence shown here is derived from an EMBL/GenBank/DDBJ whole genome shotgun (WGS) entry which is preliminary data.</text>
</comment>
<evidence type="ECO:0000313" key="2">
    <source>
        <dbReference type="Proteomes" id="UP001633002"/>
    </source>
</evidence>
<accession>A0ABD3HXN9</accession>
<dbReference type="Proteomes" id="UP001633002">
    <property type="component" value="Unassembled WGS sequence"/>
</dbReference>
<reference evidence="1 2" key="1">
    <citation type="submission" date="2024-09" db="EMBL/GenBank/DDBJ databases">
        <title>Chromosome-scale assembly of Riccia sorocarpa.</title>
        <authorList>
            <person name="Paukszto L."/>
        </authorList>
    </citation>
    <scope>NUCLEOTIDE SEQUENCE [LARGE SCALE GENOMIC DNA]</scope>
    <source>
        <strain evidence="1">LP-2024</strain>
        <tissue evidence="1">Aerial parts of the thallus</tissue>
    </source>
</reference>
<name>A0ABD3HXN9_9MARC</name>
<gene>
    <name evidence="1" type="ORF">R1sor_009707</name>
</gene>
<dbReference type="AlphaFoldDB" id="A0ABD3HXN9"/>
<evidence type="ECO:0000313" key="1">
    <source>
        <dbReference type="EMBL" id="KAL3695631.1"/>
    </source>
</evidence>
<dbReference type="SUPFAM" id="SSF56219">
    <property type="entry name" value="DNase I-like"/>
    <property type="match status" value="1"/>
</dbReference>
<dbReference type="InterPro" id="IPR036691">
    <property type="entry name" value="Endo/exonu/phosph_ase_sf"/>
</dbReference>
<protein>
    <recommendedName>
        <fullName evidence="3">Endonuclease/exonuclease/phosphatase domain-containing protein</fullName>
    </recommendedName>
</protein>
<proteinExistence type="predicted"/>
<organism evidence="1 2">
    <name type="scientific">Riccia sorocarpa</name>
    <dbReference type="NCBI Taxonomy" id="122646"/>
    <lineage>
        <taxon>Eukaryota</taxon>
        <taxon>Viridiplantae</taxon>
        <taxon>Streptophyta</taxon>
        <taxon>Embryophyta</taxon>
        <taxon>Marchantiophyta</taxon>
        <taxon>Marchantiopsida</taxon>
        <taxon>Marchantiidae</taxon>
        <taxon>Marchantiales</taxon>
        <taxon>Ricciaceae</taxon>
        <taxon>Riccia</taxon>
    </lineage>
</organism>
<sequence length="375" mass="43595">MEYNNLQMVSWNLNGASDKDRVRVVRQWLKDKPNVGIIGFQELKATEFKAESGMRSIFSDGRAIIDFNESKGKGGAALRLKGDTMEYARLDRIYMSEGTDWIDSIENIHHDGRSALSDHYPVILNLKMEQEKQERQRWRTYFKCRIEEVKRQGVLQELESVWRNNPKTVTDPRIKWELGWSSIKKVLQRVRRETKLCDKPLESLQEKLMKAREEIAKADTSYNRAKLGELEKHVKSVELKEAAAWRLRSLARWLREGDAPTHYFFALMKSKFKREQITSLTLDNGDTIEEPKEILREAHRFYQDLFTNDARGANMEEETEQCLHLLKNQVQEGENVKLVGKPDEAEIERTVNLLPTEKGPCLDGITVELVENAGR</sequence>
<keyword evidence="2" id="KW-1185">Reference proteome</keyword>